<dbReference type="CDD" id="cd06260">
    <property type="entry name" value="DUF820-like"/>
    <property type="match status" value="1"/>
</dbReference>
<organism evidence="3">
    <name type="scientific">uncultured Thermomicrobiales bacterium</name>
    <dbReference type="NCBI Taxonomy" id="1645740"/>
    <lineage>
        <taxon>Bacteria</taxon>
        <taxon>Pseudomonadati</taxon>
        <taxon>Thermomicrobiota</taxon>
        <taxon>Thermomicrobia</taxon>
        <taxon>Thermomicrobiales</taxon>
        <taxon>environmental samples</taxon>
    </lineage>
</organism>
<dbReference type="Gene3D" id="3.90.1570.10">
    <property type="entry name" value="tt1808, chain A"/>
    <property type="match status" value="1"/>
</dbReference>
<dbReference type="InterPro" id="IPR012296">
    <property type="entry name" value="Nuclease_put_TT1808"/>
</dbReference>
<dbReference type="PANTHER" id="PTHR33352:SF2">
    <property type="entry name" value="SLL0995 PROTEIN"/>
    <property type="match status" value="1"/>
</dbReference>
<name>A0A6J4UW78_9BACT</name>
<dbReference type="InterPro" id="IPR008538">
    <property type="entry name" value="Uma2"/>
</dbReference>
<evidence type="ECO:0000256" key="1">
    <source>
        <dbReference type="SAM" id="Coils"/>
    </source>
</evidence>
<dbReference type="PANTHER" id="PTHR33352">
    <property type="entry name" value="SLR1095 PROTEIN"/>
    <property type="match status" value="1"/>
</dbReference>
<protein>
    <recommendedName>
        <fullName evidence="2">Putative restriction endonuclease domain-containing protein</fullName>
    </recommendedName>
</protein>
<dbReference type="AlphaFoldDB" id="A0A6J4UW78"/>
<sequence>MLVTWPDEATARDPFRFGWRYLRRERPDGTTEFEQVPLTLEDVLHPEEEDFIVQSDTHQRWCRYLADVLEAQIAPDPKAVVLSDCRIAWGVPGLRAHGPDLAVVFGVRERKNWDTFDVAAEGVLPELVIEVASPTTVDIDRSTKLDHYAQAGVRFYVIIDGIAGGRRAAVRLLGYELVGDRYQPLPLDERGRLWLETVRVWLGSEGGEVVCYDERGEPLGDYRALAIARAGAERRAKDAEQRAGEEAVARVVAEQRAEDLASQMREMEADLRRLHGE</sequence>
<dbReference type="SUPFAM" id="SSF52980">
    <property type="entry name" value="Restriction endonuclease-like"/>
    <property type="match status" value="1"/>
</dbReference>
<keyword evidence="1" id="KW-0175">Coiled coil</keyword>
<dbReference type="EMBL" id="CADCWN010000091">
    <property type="protein sequence ID" value="CAA9562266.1"/>
    <property type="molecule type" value="Genomic_DNA"/>
</dbReference>
<proteinExistence type="predicted"/>
<reference evidence="3" key="1">
    <citation type="submission" date="2020-02" db="EMBL/GenBank/DDBJ databases">
        <authorList>
            <person name="Meier V. D."/>
        </authorList>
    </citation>
    <scope>NUCLEOTIDE SEQUENCE</scope>
    <source>
        <strain evidence="3">AVDCRST_MAG18</strain>
    </source>
</reference>
<evidence type="ECO:0000259" key="2">
    <source>
        <dbReference type="Pfam" id="PF05685"/>
    </source>
</evidence>
<dbReference type="Pfam" id="PF05685">
    <property type="entry name" value="Uma2"/>
    <property type="match status" value="1"/>
</dbReference>
<dbReference type="InterPro" id="IPR011335">
    <property type="entry name" value="Restrct_endonuc-II-like"/>
</dbReference>
<evidence type="ECO:0000313" key="3">
    <source>
        <dbReference type="EMBL" id="CAA9562266.1"/>
    </source>
</evidence>
<accession>A0A6J4UW78</accession>
<gene>
    <name evidence="3" type="ORF">AVDCRST_MAG18-1184</name>
</gene>
<feature type="coiled-coil region" evidence="1">
    <location>
        <begin position="222"/>
        <end position="277"/>
    </location>
</feature>
<feature type="domain" description="Putative restriction endonuclease" evidence="2">
    <location>
        <begin position="54"/>
        <end position="194"/>
    </location>
</feature>